<evidence type="ECO:0000259" key="10">
    <source>
        <dbReference type="Pfam" id="PF08801"/>
    </source>
</evidence>
<dbReference type="EMBL" id="MCFK01007076">
    <property type="protein sequence ID" value="RKF57970.1"/>
    <property type="molecule type" value="Genomic_DNA"/>
</dbReference>
<dbReference type="GO" id="GO:0006606">
    <property type="term" value="P:protein import into nucleus"/>
    <property type="evidence" value="ECO:0007669"/>
    <property type="project" value="TreeGrafter"/>
</dbReference>
<dbReference type="InterPro" id="IPR037624">
    <property type="entry name" value="Nup133-like"/>
</dbReference>
<feature type="domain" description="Nucleoporin Nup133/Nup155-like C-terminal" evidence="9">
    <location>
        <begin position="658"/>
        <end position="1084"/>
    </location>
</feature>
<dbReference type="OrthoDB" id="103454at2759"/>
<comment type="caution">
    <text evidence="11">The sequence shown here is derived from an EMBL/GenBank/DDBJ whole genome shotgun (WGS) entry which is preliminary data.</text>
</comment>
<comment type="similarity">
    <text evidence="2">Belongs to the nucleoporin Nup133 family.</text>
</comment>
<dbReference type="GO" id="GO:0016973">
    <property type="term" value="P:poly(A)+ mRNA export from nucleus"/>
    <property type="evidence" value="ECO:0007669"/>
    <property type="project" value="TreeGrafter"/>
</dbReference>
<dbReference type="GO" id="GO:0017056">
    <property type="term" value="F:structural constituent of nuclear pore"/>
    <property type="evidence" value="ECO:0007669"/>
    <property type="project" value="InterPro"/>
</dbReference>
<dbReference type="STRING" id="212602.A0A420HKM2"/>
<dbReference type="InterPro" id="IPR015943">
    <property type="entry name" value="WD40/YVTN_repeat-like_dom_sf"/>
</dbReference>
<dbReference type="Pfam" id="PF08801">
    <property type="entry name" value="Nucleoporin_N"/>
    <property type="match status" value="1"/>
</dbReference>
<evidence type="ECO:0000256" key="2">
    <source>
        <dbReference type="ARBA" id="ARBA00005569"/>
    </source>
</evidence>
<feature type="region of interest" description="Disordered" evidence="8">
    <location>
        <begin position="1"/>
        <end position="66"/>
    </location>
</feature>
<name>A0A420HKM2_9PEZI</name>
<dbReference type="InterPro" id="IPR007187">
    <property type="entry name" value="Nucleoporin_Nup133/Nup155_C"/>
</dbReference>
<sequence>MFSPPTLQNFAAQELSQRTSRRRQRPLSSENSGSEPKSKRRRSAFALKTNLTPGNTTEKYETDEKNAKVSALQIAKDGPQGRDLAVRSKKIRSGEREHKGDGSVMLSSTDMYTVAKLPALPDRLQSEPENRTHQHGAIYSSCGYAFVLNHARAIVWSYSVNSTSPETFIFTLNQSSKNTSDPLPIGALVSASASSSIPGLVVIIPTTGKVTYWESVSSAATYDLRLQRNGVEFSIPISFGEKVDQVLNAESTGFILTFSSGRIAYMGVRDGQGRPAISVQFLKIGSSASTSGIFGSIRNALSGSSLKGNVAAVRAGPFAKVGEREIVMATMRGKFQYWKMHRGGHTSLATEYEARESLLSAIKKMSLEMTDISMESFEIIDFTFIPKIRVTSELRRTEDEDTNLLVLSSIKEQNCSKYFLAHLCLRQHEPEVQNLFPIKSYTTSISQNAISKPRLHLPKPALVAFVVFGHAVVVISVAKLQLQNENKKSIQTFDDVIDFRRDIDIEIFGSGIEESHESNGIDDPKSLHFKPKYPAVVLLVRGSGVLRVSAINTDRLISQNPQQVNAKAKLEQAVFFGSLDHNPLSFNIRPELKFPDKDFGVAAIELSDEILRSKTTYISTVATLIDQNLQKRSAALHNLAQFLCKNNIKLDRITKWNLLFNAERMKAASLVWKRFDAAMKARCPGEKRGLLTEVVESIHEQYKSVPVSETGEYDRVRYWFIHDIWNMEIAVPWAYQVIKCYWHDGLTDHNVVLQILSEANDLVISALQGAFEFRAKNLDLYGLLSEQIEEGVLINGYKGLPEFWTSTTYITENTRKQSELAAVLLDAFWGKPNDKIQSPTLLSKIRNEYYNLVDITIRSNTERIRWCSAQETPELQMEAKEIERVQSKTQEQHISVLAGPLGLPDEAMNLAEKHQLMIVLASLLKLDLDTCTHLTKHKRASEDVNDLVLRKKQLQVRIETLFLKFGSRWATALFEVYLMDGSAGELLNSMSSQQSYLTKFLRSRPEYGKISWINDVTRERDFEHASEALLEIAFKNEEDLWSKKISLSIAKLCIFASKEQNDIDSHDPRLVSINNELKLIKTQEKNL</sequence>
<keyword evidence="7" id="KW-0539">Nucleus</keyword>
<reference evidence="11 12" key="1">
    <citation type="journal article" date="2018" name="BMC Genomics">
        <title>Comparative genome analyses reveal sequence features reflecting distinct modes of host-adaptation between dicot and monocot powdery mildew.</title>
        <authorList>
            <person name="Wu Y."/>
            <person name="Ma X."/>
            <person name="Pan Z."/>
            <person name="Kale S.D."/>
            <person name="Song Y."/>
            <person name="King H."/>
            <person name="Zhang Q."/>
            <person name="Presley C."/>
            <person name="Deng X."/>
            <person name="Wei C.I."/>
            <person name="Xiao S."/>
        </authorList>
    </citation>
    <scope>NUCLEOTIDE SEQUENCE [LARGE SCALE GENOMIC DNA]</scope>
    <source>
        <strain evidence="11">UMSG2</strain>
    </source>
</reference>
<evidence type="ECO:0000256" key="4">
    <source>
        <dbReference type="ARBA" id="ARBA00022816"/>
    </source>
</evidence>
<protein>
    <submittedName>
        <fullName evidence="11">Nucleoporin NUP133</fullName>
    </submittedName>
</protein>
<keyword evidence="5" id="KW-0653">Protein transport</keyword>
<keyword evidence="12" id="KW-1185">Reference proteome</keyword>
<evidence type="ECO:0000256" key="3">
    <source>
        <dbReference type="ARBA" id="ARBA00022448"/>
    </source>
</evidence>
<evidence type="ECO:0000256" key="8">
    <source>
        <dbReference type="SAM" id="MobiDB-lite"/>
    </source>
</evidence>
<dbReference type="FunFam" id="2.130.10.10:FF:001057">
    <property type="entry name" value="Nuclear pore complex subunit Nup133, putative"/>
    <property type="match status" value="1"/>
</dbReference>
<dbReference type="AlphaFoldDB" id="A0A420HKM2"/>
<dbReference type="Gene3D" id="1.20.58.1380">
    <property type="match status" value="1"/>
</dbReference>
<evidence type="ECO:0000256" key="5">
    <source>
        <dbReference type="ARBA" id="ARBA00022927"/>
    </source>
</evidence>
<dbReference type="SUPFAM" id="SSF117289">
    <property type="entry name" value="Nucleoporin domain"/>
    <property type="match status" value="1"/>
</dbReference>
<proteinExistence type="inferred from homology"/>
<gene>
    <name evidence="11" type="ORF">OnM2_070005</name>
</gene>
<dbReference type="GO" id="GO:0031080">
    <property type="term" value="C:nuclear pore outer ring"/>
    <property type="evidence" value="ECO:0007669"/>
    <property type="project" value="TreeGrafter"/>
</dbReference>
<feature type="compositionally biased region" description="Polar residues" evidence="8">
    <location>
        <begin position="26"/>
        <end position="35"/>
    </location>
</feature>
<evidence type="ECO:0000313" key="12">
    <source>
        <dbReference type="Proteomes" id="UP000286134"/>
    </source>
</evidence>
<feature type="compositionally biased region" description="Polar residues" evidence="8">
    <location>
        <begin position="1"/>
        <end position="18"/>
    </location>
</feature>
<dbReference type="InterPro" id="IPR014908">
    <property type="entry name" value="Nucleoporin_Nup133/Nup155_N"/>
</dbReference>
<evidence type="ECO:0000313" key="11">
    <source>
        <dbReference type="EMBL" id="RKF57970.1"/>
    </source>
</evidence>
<dbReference type="PANTHER" id="PTHR13405:SF11">
    <property type="entry name" value="NUCLEAR PORE COMPLEX PROTEIN NUP133"/>
    <property type="match status" value="1"/>
</dbReference>
<evidence type="ECO:0000256" key="6">
    <source>
        <dbReference type="ARBA" id="ARBA00023010"/>
    </source>
</evidence>
<dbReference type="Proteomes" id="UP000286134">
    <property type="component" value="Unassembled WGS sequence"/>
</dbReference>
<evidence type="ECO:0000256" key="1">
    <source>
        <dbReference type="ARBA" id="ARBA00004259"/>
    </source>
</evidence>
<dbReference type="GO" id="GO:0000972">
    <property type="term" value="P:transcription-dependent tethering of RNA polymerase II gene DNA at nuclear periphery"/>
    <property type="evidence" value="ECO:0007669"/>
    <property type="project" value="TreeGrafter"/>
</dbReference>
<feature type="domain" description="Nucleoporin Nup133/Nup155-like N-terminal" evidence="10">
    <location>
        <begin position="108"/>
        <end position="547"/>
    </location>
</feature>
<dbReference type="PANTHER" id="PTHR13405">
    <property type="entry name" value="NUCLEAR PORE COMPLEX PROTEIN NUP133"/>
    <property type="match status" value="1"/>
</dbReference>
<keyword evidence="6" id="KW-0811">Translocation</keyword>
<comment type="subcellular location">
    <subcellularLocation>
        <location evidence="1">Nucleus envelope</location>
    </subcellularLocation>
</comment>
<accession>A0A420HKM2</accession>
<dbReference type="Pfam" id="PF03177">
    <property type="entry name" value="Nucleoporin_C"/>
    <property type="match status" value="1"/>
</dbReference>
<dbReference type="Gene3D" id="2.130.10.10">
    <property type="entry name" value="YVTN repeat-like/Quinoprotein amine dehydrogenase"/>
    <property type="match status" value="1"/>
</dbReference>
<organism evidence="11 12">
    <name type="scientific">Erysiphe neolycopersici</name>
    <dbReference type="NCBI Taxonomy" id="212602"/>
    <lineage>
        <taxon>Eukaryota</taxon>
        <taxon>Fungi</taxon>
        <taxon>Dikarya</taxon>
        <taxon>Ascomycota</taxon>
        <taxon>Pezizomycotina</taxon>
        <taxon>Leotiomycetes</taxon>
        <taxon>Erysiphales</taxon>
        <taxon>Erysiphaceae</taxon>
        <taxon>Erysiphe</taxon>
    </lineage>
</organism>
<keyword evidence="4" id="KW-0509">mRNA transport</keyword>
<evidence type="ECO:0000259" key="9">
    <source>
        <dbReference type="Pfam" id="PF03177"/>
    </source>
</evidence>
<keyword evidence="3" id="KW-0813">Transport</keyword>
<evidence type="ECO:0000256" key="7">
    <source>
        <dbReference type="ARBA" id="ARBA00023242"/>
    </source>
</evidence>